<dbReference type="KEGG" id="afy:BW247_06360"/>
<accession>A0A1P8UFZ4</accession>
<keyword evidence="2" id="KW-1185">Reference proteome</keyword>
<dbReference type="AlphaFoldDB" id="A0A1P8UFZ4"/>
<dbReference type="STRING" id="1765967.BW247_06360"/>
<dbReference type="OrthoDB" id="5796758at2"/>
<proteinExistence type="predicted"/>
<evidence type="ECO:0000313" key="1">
    <source>
        <dbReference type="EMBL" id="APZ42762.1"/>
    </source>
</evidence>
<gene>
    <name evidence="1" type="ORF">BW247_06360</name>
</gene>
<organism evidence="1 2">
    <name type="scientific">Acidihalobacter ferrooxydans</name>
    <dbReference type="NCBI Taxonomy" id="1765967"/>
    <lineage>
        <taxon>Bacteria</taxon>
        <taxon>Pseudomonadati</taxon>
        <taxon>Pseudomonadota</taxon>
        <taxon>Gammaproteobacteria</taxon>
        <taxon>Chromatiales</taxon>
        <taxon>Ectothiorhodospiraceae</taxon>
        <taxon>Acidihalobacter</taxon>
    </lineage>
</organism>
<dbReference type="RefSeq" id="WP_076836411.1">
    <property type="nucleotide sequence ID" value="NZ_CP019434.1"/>
</dbReference>
<dbReference type="EMBL" id="CP019434">
    <property type="protein sequence ID" value="APZ42762.1"/>
    <property type="molecule type" value="Genomic_DNA"/>
</dbReference>
<sequence length="99" mass="10955">MSDARDAFDLAPLRRVCARIEAAPTSGIGLMLYGLLKGMQVEQRGSPFALTRLRMLEADVRADVYALMELFAQQANHAPEWMAMLARMDELVGAEARAD</sequence>
<evidence type="ECO:0000313" key="2">
    <source>
        <dbReference type="Proteomes" id="UP000243807"/>
    </source>
</evidence>
<protein>
    <submittedName>
        <fullName evidence="1">Uncharacterized protein</fullName>
    </submittedName>
</protein>
<dbReference type="Proteomes" id="UP000243807">
    <property type="component" value="Chromosome"/>
</dbReference>
<reference evidence="1 2" key="1">
    <citation type="submission" date="2017-01" db="EMBL/GenBank/DDBJ databases">
        <title>Draft sequence of Acidihalobacter ferrooxidans strain DSM 14175 (strain V8).</title>
        <authorList>
            <person name="Khaleque H.N."/>
            <person name="Ramsay J.P."/>
            <person name="Murphy R.J.T."/>
            <person name="Kaksonen A.H."/>
            <person name="Boxall N.J."/>
            <person name="Watkin E.L.J."/>
        </authorList>
    </citation>
    <scope>NUCLEOTIDE SEQUENCE [LARGE SCALE GENOMIC DNA]</scope>
    <source>
        <strain evidence="1 2">V8</strain>
    </source>
</reference>
<name>A0A1P8UFZ4_9GAMM</name>